<dbReference type="InterPro" id="IPR012386">
    <property type="entry name" value="Cyclic-nucl_3Pdiesterase"/>
</dbReference>
<dbReference type="SUPFAM" id="SSF55144">
    <property type="entry name" value="LigT-like"/>
    <property type="match status" value="1"/>
</dbReference>
<sequence>MTYRCAFQVVEASDHCCRHFGYVRPSAYMPHLSLLYADITDEEKKRVEERAYALDETISNLDFPIARLALYKSDTQDKSLKSWAKVDEFDLHQIS</sequence>
<reference evidence="1 2" key="1">
    <citation type="submission" date="2018-04" db="EMBL/GenBank/DDBJ databases">
        <authorList>
            <person name="Vogel A."/>
        </authorList>
    </citation>
    <scope>NUCLEOTIDE SEQUENCE [LARGE SCALE GENOMIC DNA]</scope>
</reference>
<gene>
    <name evidence="1" type="ORF">CCAM_LOCUS598</name>
</gene>
<evidence type="ECO:0008006" key="3">
    <source>
        <dbReference type="Google" id="ProtNLM"/>
    </source>
</evidence>
<dbReference type="InterPro" id="IPR009097">
    <property type="entry name" value="Cyclic_Pdiesterase"/>
</dbReference>
<proteinExistence type="predicted"/>
<dbReference type="GO" id="GO:0009187">
    <property type="term" value="P:cyclic nucleotide metabolic process"/>
    <property type="evidence" value="ECO:0007669"/>
    <property type="project" value="TreeGrafter"/>
</dbReference>
<dbReference type="PANTHER" id="PTHR28141">
    <property type="entry name" value="2',3'-CYCLIC-NUCLEOTIDE 3'-PHOSPHODIESTERASE"/>
    <property type="match status" value="1"/>
</dbReference>
<evidence type="ECO:0000313" key="2">
    <source>
        <dbReference type="Proteomes" id="UP000595140"/>
    </source>
</evidence>
<dbReference type="AlphaFoldDB" id="A0A484K9G8"/>
<protein>
    <recommendedName>
        <fullName evidence="3">Cyclic phosphodiesterase-like protein</fullName>
    </recommendedName>
</protein>
<name>A0A484K9G8_9ASTE</name>
<dbReference type="GO" id="GO:0004113">
    <property type="term" value="F:2',3'-cyclic-nucleotide 3'-phosphodiesterase activity"/>
    <property type="evidence" value="ECO:0007669"/>
    <property type="project" value="TreeGrafter"/>
</dbReference>
<dbReference type="OrthoDB" id="514292at2759"/>
<keyword evidence="2" id="KW-1185">Reference proteome</keyword>
<dbReference type="Gene3D" id="3.90.1140.10">
    <property type="entry name" value="Cyclic phosphodiesterase"/>
    <property type="match status" value="1"/>
</dbReference>
<organism evidence="1 2">
    <name type="scientific">Cuscuta campestris</name>
    <dbReference type="NCBI Taxonomy" id="132261"/>
    <lineage>
        <taxon>Eukaryota</taxon>
        <taxon>Viridiplantae</taxon>
        <taxon>Streptophyta</taxon>
        <taxon>Embryophyta</taxon>
        <taxon>Tracheophyta</taxon>
        <taxon>Spermatophyta</taxon>
        <taxon>Magnoliopsida</taxon>
        <taxon>eudicotyledons</taxon>
        <taxon>Gunneridae</taxon>
        <taxon>Pentapetalae</taxon>
        <taxon>asterids</taxon>
        <taxon>lamiids</taxon>
        <taxon>Solanales</taxon>
        <taxon>Convolvulaceae</taxon>
        <taxon>Cuscuteae</taxon>
        <taxon>Cuscuta</taxon>
        <taxon>Cuscuta subgen. Grammica</taxon>
        <taxon>Cuscuta sect. Cleistogrammica</taxon>
    </lineage>
</organism>
<evidence type="ECO:0000313" key="1">
    <source>
        <dbReference type="EMBL" id="VFQ58822.1"/>
    </source>
</evidence>
<dbReference type="Proteomes" id="UP000595140">
    <property type="component" value="Unassembled WGS sequence"/>
</dbReference>
<dbReference type="PANTHER" id="PTHR28141:SF1">
    <property type="entry name" value="2',3'-CYCLIC-NUCLEOTIDE 3'-PHOSPHODIESTERASE"/>
    <property type="match status" value="1"/>
</dbReference>
<accession>A0A484K9G8</accession>
<dbReference type="EMBL" id="OOIL02000002">
    <property type="protein sequence ID" value="VFQ58822.1"/>
    <property type="molecule type" value="Genomic_DNA"/>
</dbReference>